<feature type="domain" description="THIF-type NAD/FAD binding fold" evidence="9">
    <location>
        <begin position="15"/>
        <end position="334"/>
    </location>
</feature>
<evidence type="ECO:0000256" key="4">
    <source>
        <dbReference type="ARBA" id="ARBA00022786"/>
    </source>
</evidence>
<dbReference type="GO" id="GO:0019948">
    <property type="term" value="F:SUMO activating enzyme activity"/>
    <property type="evidence" value="ECO:0007669"/>
    <property type="project" value="TreeGrafter"/>
</dbReference>
<protein>
    <recommendedName>
        <fullName evidence="7">SUMO-activating enzyme subunit 1</fullName>
    </recommendedName>
    <alternativeName>
        <fullName evidence="8">Ubiquitin-like 1-activating enzyme E1A</fullName>
    </alternativeName>
</protein>
<dbReference type="InterPro" id="IPR045886">
    <property type="entry name" value="ThiF/MoeB/HesA"/>
</dbReference>
<dbReference type="EMBL" id="BT075893">
    <property type="protein sequence ID" value="ACO10317.1"/>
    <property type="molecule type" value="mRNA"/>
</dbReference>
<dbReference type="AlphaFoldDB" id="C1BMR4"/>
<dbReference type="GO" id="GO:0005737">
    <property type="term" value="C:cytoplasm"/>
    <property type="evidence" value="ECO:0007669"/>
    <property type="project" value="TreeGrafter"/>
</dbReference>
<keyword evidence="5" id="KW-0539">Nucleus</keyword>
<proteinExistence type="evidence at transcript level"/>
<gene>
    <name evidence="10" type="primary">SAE1</name>
</gene>
<comment type="pathway">
    <text evidence="2">Protein modification; protein sumoylation.</text>
</comment>
<evidence type="ECO:0000256" key="1">
    <source>
        <dbReference type="ARBA" id="ARBA00004123"/>
    </source>
</evidence>
<organism evidence="10">
    <name type="scientific">Caligus rogercresseyi</name>
    <name type="common">Sea louse</name>
    <dbReference type="NCBI Taxonomy" id="217165"/>
    <lineage>
        <taxon>Eukaryota</taxon>
        <taxon>Metazoa</taxon>
        <taxon>Ecdysozoa</taxon>
        <taxon>Arthropoda</taxon>
        <taxon>Crustacea</taxon>
        <taxon>Multicrustacea</taxon>
        <taxon>Hexanauplia</taxon>
        <taxon>Copepoda</taxon>
        <taxon>Siphonostomatoida</taxon>
        <taxon>Caligidae</taxon>
        <taxon>Caligus</taxon>
    </lineage>
</organism>
<evidence type="ECO:0000256" key="3">
    <source>
        <dbReference type="ARBA" id="ARBA00005673"/>
    </source>
</evidence>
<dbReference type="PANTHER" id="PTHR10953">
    <property type="entry name" value="UBIQUITIN-ACTIVATING ENZYME E1"/>
    <property type="match status" value="1"/>
</dbReference>
<evidence type="ECO:0000256" key="6">
    <source>
        <dbReference type="ARBA" id="ARBA00026003"/>
    </source>
</evidence>
<dbReference type="Pfam" id="PF00899">
    <property type="entry name" value="ThiF"/>
    <property type="match status" value="1"/>
</dbReference>
<dbReference type="Gene3D" id="3.40.50.720">
    <property type="entry name" value="NAD(P)-binding Rossmann-like Domain"/>
    <property type="match status" value="1"/>
</dbReference>
<dbReference type="InterPro" id="IPR000594">
    <property type="entry name" value="ThiF_NAD_FAD-bd"/>
</dbReference>
<sequence length="343" mass="38481">MSEAMEITEAEAQLYDRQIRLWGLESQKRLRSARILIIGMGGLGAEVSKNLVLAGVKSLTMMDSVGVGSSDASAQFLAPRDKMGNNRAEASKDRLQELNPMVKVSSESSSSEDKDGEYFRSFDIVCASCLPPSEYIRINEACREMKVKFYCGDVTGFFGYCFADLLRHEFVVESKSKGGVETVELEKKREDVKSDKKEGEEETTFMEKHVLEFVSLQEALKTNLKAPGIKIKRMDPAFFVLRMIHDFYTNHGSLPLPEKRVEHLPLLHKIKDKITRDYDLPSDKIPEEIIPLLFGELGPVSAIVGGVLAQEIIKGISNKDLPIENFFLYNPLNSRGLVECFKG</sequence>
<dbReference type="GO" id="GO:0031510">
    <property type="term" value="C:SUMO activating enzyme complex"/>
    <property type="evidence" value="ECO:0007669"/>
    <property type="project" value="TreeGrafter"/>
</dbReference>
<dbReference type="GO" id="GO:0016925">
    <property type="term" value="P:protein sumoylation"/>
    <property type="evidence" value="ECO:0007669"/>
    <property type="project" value="TreeGrafter"/>
</dbReference>
<keyword evidence="4" id="KW-0833">Ubl conjugation pathway</keyword>
<comment type="subcellular location">
    <subcellularLocation>
        <location evidence="1">Nucleus</location>
    </subcellularLocation>
</comment>
<dbReference type="InterPro" id="IPR035985">
    <property type="entry name" value="Ubiquitin-activating_enz"/>
</dbReference>
<evidence type="ECO:0000313" key="10">
    <source>
        <dbReference type="EMBL" id="ACO10317.1"/>
    </source>
</evidence>
<comment type="subunit">
    <text evidence="6">Heterodimer of SAE1 and UBA2/SAE2. The heterodimer corresponds to the two domains that are encoded on a single polypeptide chain in ubiquitin-activating enzyme E1. Interacts with UBE2I.</text>
</comment>
<evidence type="ECO:0000256" key="5">
    <source>
        <dbReference type="ARBA" id="ARBA00023242"/>
    </source>
</evidence>
<evidence type="ECO:0000256" key="8">
    <source>
        <dbReference type="ARBA" id="ARBA00044354"/>
    </source>
</evidence>
<name>C1BMR4_CALRO</name>
<comment type="similarity">
    <text evidence="3">Belongs to the ubiquitin-activating E1 family.</text>
</comment>
<reference evidence="10" key="1">
    <citation type="submission" date="2009-03" db="EMBL/GenBank/DDBJ databases">
        <title>Caligus rogercresseyi ESTs and full-length cDNAs.</title>
        <authorList>
            <person name="Yasuike M."/>
            <person name="von Schalburg K."/>
            <person name="Cooper G."/>
            <person name="Leong J."/>
            <person name="Jones S.R.M."/>
            <person name="Koop B.F."/>
        </authorList>
    </citation>
    <scope>NUCLEOTIDE SEQUENCE</scope>
    <source>
        <tissue evidence="10">Whole body</tissue>
    </source>
</reference>
<evidence type="ECO:0000256" key="7">
    <source>
        <dbReference type="ARBA" id="ARBA00044187"/>
    </source>
</evidence>
<dbReference type="SUPFAM" id="SSF69572">
    <property type="entry name" value="Activating enzymes of the ubiquitin-like proteins"/>
    <property type="match status" value="1"/>
</dbReference>
<evidence type="ECO:0000256" key="2">
    <source>
        <dbReference type="ARBA" id="ARBA00004718"/>
    </source>
</evidence>
<dbReference type="PANTHER" id="PTHR10953:SF162">
    <property type="entry name" value="SUMO-ACTIVATING ENZYME SUBUNIT 1"/>
    <property type="match status" value="1"/>
</dbReference>
<dbReference type="FunFam" id="3.40.50.720:FF:000744">
    <property type="entry name" value="Smt3 activating enzyme 1"/>
    <property type="match status" value="1"/>
</dbReference>
<dbReference type="PRINTS" id="PR01849">
    <property type="entry name" value="UBIQUITINACT"/>
</dbReference>
<dbReference type="InterPro" id="IPR000011">
    <property type="entry name" value="UBQ/SUMO-activ_enz_E1-like"/>
</dbReference>
<evidence type="ECO:0000259" key="9">
    <source>
        <dbReference type="Pfam" id="PF00899"/>
    </source>
</evidence>
<accession>C1BMR4</accession>